<gene>
    <name evidence="1" type="ORF">QTN47_11150</name>
</gene>
<protein>
    <submittedName>
        <fullName evidence="1">Uncharacterized protein</fullName>
    </submittedName>
</protein>
<evidence type="ECO:0000313" key="2">
    <source>
        <dbReference type="Proteomes" id="UP001560573"/>
    </source>
</evidence>
<evidence type="ECO:0000313" key="1">
    <source>
        <dbReference type="EMBL" id="MEX6688055.1"/>
    </source>
</evidence>
<name>A0ABV3ZEP9_9BACT</name>
<organism evidence="1 2">
    <name type="scientific">Danxiaibacter flavus</name>
    <dbReference type="NCBI Taxonomy" id="3049108"/>
    <lineage>
        <taxon>Bacteria</taxon>
        <taxon>Pseudomonadati</taxon>
        <taxon>Bacteroidota</taxon>
        <taxon>Chitinophagia</taxon>
        <taxon>Chitinophagales</taxon>
        <taxon>Chitinophagaceae</taxon>
        <taxon>Danxiaibacter</taxon>
    </lineage>
</organism>
<dbReference type="Proteomes" id="UP001560573">
    <property type="component" value="Unassembled WGS sequence"/>
</dbReference>
<sequence length="102" mass="11189">MKQVLNSTSLAFLLFAVSCKATHSSYARAVYDSQLVSTGNAHSGHAVLINHYTQRKARCYVLKKVTTEDGTFIFVDSKSAKQLGINYTNSAPVEVLSMTVEQ</sequence>
<dbReference type="EMBL" id="JAULBC010000003">
    <property type="protein sequence ID" value="MEX6688055.1"/>
    <property type="molecule type" value="Genomic_DNA"/>
</dbReference>
<dbReference type="PROSITE" id="PS51257">
    <property type="entry name" value="PROKAR_LIPOPROTEIN"/>
    <property type="match status" value="1"/>
</dbReference>
<accession>A0ABV3ZEP9</accession>
<keyword evidence="2" id="KW-1185">Reference proteome</keyword>
<dbReference type="RefSeq" id="WP_369329462.1">
    <property type="nucleotide sequence ID" value="NZ_JAULBC010000003.1"/>
</dbReference>
<comment type="caution">
    <text evidence="1">The sequence shown here is derived from an EMBL/GenBank/DDBJ whole genome shotgun (WGS) entry which is preliminary data.</text>
</comment>
<proteinExistence type="predicted"/>
<reference evidence="1 2" key="1">
    <citation type="submission" date="2023-07" db="EMBL/GenBank/DDBJ databases">
        <authorList>
            <person name="Lian W.-H."/>
        </authorList>
    </citation>
    <scope>NUCLEOTIDE SEQUENCE [LARGE SCALE GENOMIC DNA]</scope>
    <source>
        <strain evidence="1 2">SYSU DXS3180</strain>
    </source>
</reference>